<keyword evidence="1" id="KW-0812">Transmembrane</keyword>
<reference evidence="3" key="1">
    <citation type="submission" date="2025-08" db="UniProtKB">
        <authorList>
            <consortium name="RefSeq"/>
        </authorList>
    </citation>
    <scope>IDENTIFICATION</scope>
    <source>
        <tissue evidence="3">Whole organism</tissue>
    </source>
</reference>
<dbReference type="Proteomes" id="UP000504606">
    <property type="component" value="Unplaced"/>
</dbReference>
<dbReference type="AlphaFoldDB" id="A0A6J1S0L7"/>
<gene>
    <name evidence="3" type="primary">LOC113202376</name>
</gene>
<proteinExistence type="predicted"/>
<feature type="transmembrane region" description="Helical" evidence="1">
    <location>
        <begin position="72"/>
        <end position="100"/>
    </location>
</feature>
<dbReference type="GeneID" id="113202376"/>
<sequence>MGGIAAATFLSIILAMPWFLLALGFGALGPVAGGLAAALQPFCGLSYVFGCLQSSAMTLANGFLNCGMGQAIYAFGFWMLSIPMASLAAGGTAYAGYVYLPQCNETVNFTNVTNVH</sequence>
<evidence type="ECO:0000256" key="1">
    <source>
        <dbReference type="SAM" id="Phobius"/>
    </source>
</evidence>
<dbReference type="RefSeq" id="XP_026272351.2">
    <property type="nucleotide sequence ID" value="XM_026416566.2"/>
</dbReference>
<protein>
    <submittedName>
        <fullName evidence="3">Uncharacterized protein LOC113202376 isoform X2</fullName>
    </submittedName>
</protein>
<accession>A0A6J1S0L7</accession>
<name>A0A6J1S0L7_FRAOC</name>
<evidence type="ECO:0000313" key="2">
    <source>
        <dbReference type="Proteomes" id="UP000504606"/>
    </source>
</evidence>
<organism evidence="2 3">
    <name type="scientific">Frankliniella occidentalis</name>
    <name type="common">Western flower thrips</name>
    <name type="synonym">Euthrips occidentalis</name>
    <dbReference type="NCBI Taxonomy" id="133901"/>
    <lineage>
        <taxon>Eukaryota</taxon>
        <taxon>Metazoa</taxon>
        <taxon>Ecdysozoa</taxon>
        <taxon>Arthropoda</taxon>
        <taxon>Hexapoda</taxon>
        <taxon>Insecta</taxon>
        <taxon>Pterygota</taxon>
        <taxon>Neoptera</taxon>
        <taxon>Paraneoptera</taxon>
        <taxon>Thysanoptera</taxon>
        <taxon>Terebrantia</taxon>
        <taxon>Thripoidea</taxon>
        <taxon>Thripidae</taxon>
        <taxon>Frankliniella</taxon>
    </lineage>
</organism>
<keyword evidence="1" id="KW-1133">Transmembrane helix</keyword>
<keyword evidence="1" id="KW-0472">Membrane</keyword>
<evidence type="ECO:0000313" key="3">
    <source>
        <dbReference type="RefSeq" id="XP_026272351.2"/>
    </source>
</evidence>
<feature type="transmembrane region" description="Helical" evidence="1">
    <location>
        <begin position="38"/>
        <end position="60"/>
    </location>
</feature>
<keyword evidence="2" id="KW-1185">Reference proteome</keyword>